<dbReference type="SUPFAM" id="SSF160935">
    <property type="entry name" value="VPA0735-like"/>
    <property type="match status" value="1"/>
</dbReference>
<dbReference type="Gene3D" id="2.60.120.600">
    <property type="entry name" value="Domain of unknown function DUF1214, C-terminal domain"/>
    <property type="match status" value="1"/>
</dbReference>
<dbReference type="PANTHER" id="PTHR36509">
    <property type="entry name" value="BLL3101 PROTEIN"/>
    <property type="match status" value="1"/>
</dbReference>
<sequence length="486" mass="53948">MASCANHQDEQAGKPAADTQAATAAANFSPHYEFKNGYPTTETVQKAYDDADLNRAIQTYRFFYPSVSILATWEGNLRGGVLPNKIFAILDGTPEQLVFTPNSDTKYAGLTLDLGELGPMVVEVPPGPIMSVVNDLNQLYVMDIGLPGPDKGKGGRHVILPPGYKGTVPPGLYSATATTNRVLVLVRAIPQQGGAEAAEAMIKSVKVYPLNKQAGWKDPTWVSLNKPGLEFTPVPWENNIQYWQKLHELIDQEPPNTAYRAMYGELAELGIEKGKPFNPDARMKRILEQAAQAGNAIMRVQSFADRRPGKLAWKDRQWEWAVLQYTNGTFDAANYTDLYAREKWFYQAQIESPAMFNRAPGAGSLYWLGVKDKTGAYLDGGKSYKLTVPLPVPDKLFWSVTIYDVFTRSEIATDQKKAALRSMFELKDKTGSAIDLYFGPTAPAGKEGVWIKTIPNKGWFTYFRIYGPEEAAFNGSWKPGDFEEVK</sequence>
<name>A0A3E1NIF4_9BACT</name>
<dbReference type="InterPro" id="IPR010621">
    <property type="entry name" value="DUF1214"/>
</dbReference>
<dbReference type="PANTHER" id="PTHR36509:SF3">
    <property type="entry name" value="SIGNAL PEPTIDE PROTEIN"/>
    <property type="match status" value="1"/>
</dbReference>
<reference evidence="4 5" key="1">
    <citation type="submission" date="2018-08" db="EMBL/GenBank/DDBJ databases">
        <title>Chitinophagaceae sp. K23C18032701, a novel bacterium isolated from forest soil.</title>
        <authorList>
            <person name="Wang C."/>
        </authorList>
    </citation>
    <scope>NUCLEOTIDE SEQUENCE [LARGE SCALE GENOMIC DNA]</scope>
    <source>
        <strain evidence="4 5">K23C18032701</strain>
    </source>
</reference>
<evidence type="ECO:0000259" key="2">
    <source>
        <dbReference type="Pfam" id="PF06742"/>
    </source>
</evidence>
<dbReference type="Gene3D" id="2.60.40.1610">
    <property type="entry name" value="Domain of unknown function DUF1254"/>
    <property type="match status" value="1"/>
</dbReference>
<feature type="region of interest" description="Disordered" evidence="1">
    <location>
        <begin position="1"/>
        <end position="20"/>
    </location>
</feature>
<feature type="domain" description="DUF1214" evidence="2">
    <location>
        <begin position="364"/>
        <end position="470"/>
    </location>
</feature>
<evidence type="ECO:0000256" key="1">
    <source>
        <dbReference type="SAM" id="MobiDB-lite"/>
    </source>
</evidence>
<protein>
    <submittedName>
        <fullName evidence="4">DUF1254 domain-containing protein</fullName>
    </submittedName>
</protein>
<dbReference type="Pfam" id="PF06863">
    <property type="entry name" value="DUF1254"/>
    <property type="match status" value="1"/>
</dbReference>
<dbReference type="Gene3D" id="1.10.3360.10">
    <property type="entry name" value="VPA0735-like domain"/>
    <property type="match status" value="1"/>
</dbReference>
<dbReference type="Proteomes" id="UP000261284">
    <property type="component" value="Unassembled WGS sequence"/>
</dbReference>
<proteinExistence type="predicted"/>
<evidence type="ECO:0000313" key="5">
    <source>
        <dbReference type="Proteomes" id="UP000261284"/>
    </source>
</evidence>
<accession>A0A3E1NIF4</accession>
<dbReference type="AlphaFoldDB" id="A0A3E1NIF4"/>
<dbReference type="InterPro" id="IPR037049">
    <property type="entry name" value="DUF1214_C_sf"/>
</dbReference>
<feature type="domain" description="DUF1254" evidence="3">
    <location>
        <begin position="96"/>
        <end position="209"/>
    </location>
</feature>
<gene>
    <name evidence="4" type="ORF">DXN05_13195</name>
</gene>
<organism evidence="4 5">
    <name type="scientific">Deminuibacter soli</name>
    <dbReference type="NCBI Taxonomy" id="2291815"/>
    <lineage>
        <taxon>Bacteria</taxon>
        <taxon>Pseudomonadati</taxon>
        <taxon>Bacteroidota</taxon>
        <taxon>Chitinophagia</taxon>
        <taxon>Chitinophagales</taxon>
        <taxon>Chitinophagaceae</taxon>
        <taxon>Deminuibacter</taxon>
    </lineage>
</organism>
<keyword evidence="5" id="KW-1185">Reference proteome</keyword>
<dbReference type="InterPro" id="IPR010679">
    <property type="entry name" value="DUF1254"/>
</dbReference>
<dbReference type="EMBL" id="QTJU01000004">
    <property type="protein sequence ID" value="RFM27661.1"/>
    <property type="molecule type" value="Genomic_DNA"/>
</dbReference>
<dbReference type="InterPro" id="IPR037050">
    <property type="entry name" value="DUF1254_sf"/>
</dbReference>
<dbReference type="OrthoDB" id="272779at2"/>
<dbReference type="Pfam" id="PF06742">
    <property type="entry name" value="DUF1214"/>
    <property type="match status" value="1"/>
</dbReference>
<evidence type="ECO:0000259" key="3">
    <source>
        <dbReference type="Pfam" id="PF06863"/>
    </source>
</evidence>
<comment type="caution">
    <text evidence="4">The sequence shown here is derived from an EMBL/GenBank/DDBJ whole genome shotgun (WGS) entry which is preliminary data.</text>
</comment>
<evidence type="ECO:0000313" key="4">
    <source>
        <dbReference type="EMBL" id="RFM27661.1"/>
    </source>
</evidence>